<dbReference type="InterPro" id="IPR036864">
    <property type="entry name" value="Zn2-C6_fun-type_DNA-bd_sf"/>
</dbReference>
<dbReference type="eggNOG" id="ENOG502SI1U">
    <property type="taxonomic scope" value="Eukaryota"/>
</dbReference>
<feature type="compositionally biased region" description="Polar residues" evidence="4">
    <location>
        <begin position="63"/>
        <end position="82"/>
    </location>
</feature>
<dbReference type="Pfam" id="PF04082">
    <property type="entry name" value="Fungal_trans"/>
    <property type="match status" value="1"/>
</dbReference>
<dbReference type="GO" id="GO:0000981">
    <property type="term" value="F:DNA-binding transcription factor activity, RNA polymerase II-specific"/>
    <property type="evidence" value="ECO:0007669"/>
    <property type="project" value="InterPro"/>
</dbReference>
<dbReference type="GO" id="GO:0005634">
    <property type="term" value="C:nucleus"/>
    <property type="evidence" value="ECO:0007669"/>
    <property type="project" value="UniProtKB-SubCell"/>
</dbReference>
<evidence type="ECO:0000256" key="3">
    <source>
        <dbReference type="ARBA" id="ARBA00023242"/>
    </source>
</evidence>
<proteinExistence type="predicted"/>
<dbReference type="InterPro" id="IPR001138">
    <property type="entry name" value="Zn2Cys6_DnaBD"/>
</dbReference>
<evidence type="ECO:0000256" key="1">
    <source>
        <dbReference type="ARBA" id="ARBA00004123"/>
    </source>
</evidence>
<feature type="region of interest" description="Disordered" evidence="4">
    <location>
        <begin position="1"/>
        <end position="24"/>
    </location>
</feature>
<dbReference type="OMA" id="TEWTREP"/>
<dbReference type="PANTHER" id="PTHR31001:SF61">
    <property type="entry name" value="ZN(II)2CYS6 TRANSCRIPTION FACTOR (EUROFUNG)"/>
    <property type="match status" value="1"/>
</dbReference>
<organism evidence="6 7">
    <name type="scientific">Pestalotiopsis fici (strain W106-1 / CGMCC3.15140)</name>
    <dbReference type="NCBI Taxonomy" id="1229662"/>
    <lineage>
        <taxon>Eukaryota</taxon>
        <taxon>Fungi</taxon>
        <taxon>Dikarya</taxon>
        <taxon>Ascomycota</taxon>
        <taxon>Pezizomycotina</taxon>
        <taxon>Sordariomycetes</taxon>
        <taxon>Xylariomycetidae</taxon>
        <taxon>Amphisphaeriales</taxon>
        <taxon>Sporocadaceae</taxon>
        <taxon>Pestalotiopsis</taxon>
    </lineage>
</organism>
<evidence type="ECO:0000256" key="2">
    <source>
        <dbReference type="ARBA" id="ARBA00022723"/>
    </source>
</evidence>
<dbReference type="SMART" id="SM00066">
    <property type="entry name" value="GAL4"/>
    <property type="match status" value="1"/>
</dbReference>
<dbReference type="Pfam" id="PF00172">
    <property type="entry name" value="Zn_clus"/>
    <property type="match status" value="1"/>
</dbReference>
<sequence length="664" mass="75182">MDIADARHDVAPSVPIRRNGKPHSCEPCRLSKIRCDHKLPVCDRCVLRRMEKRCIYHPAPMTKSRSSRPPASAQTRRSSVISPTVAAPVAQALSFPDNVQPTCTGSTSSSSTPRTSHPADAGFFGPTAFSAVINDDQEVITQHVKQLCEQQFPHSERQSQKNIPEGRIQAGMKALHLLMEFPTFPECINRYLEISYTCMVPDPFVKACVTSLQQTLHAFNTSPNESSAADLRQLVMTLCTNTAKPLDILTHIAAKDYHTLFTGSNLRWEIIGFILALLGVSFKYDINRRSEPLRALSPTEQPTFIHRITEAVEYCSSVCFSYNAVNHQALWLLYGEACLKNVVFGDTSFQLWRCIGDLSSMFSALGLHQAVIGSEEAHPYYQCELRRRYAAQIFSMDKTTSTLLGRPPRISGAHYAITMPADVDDNVLLLDDIELQTTLSSADSNGWNLDRKFRGATWRRLKFIISQFREEVLEICLGVRHTEDIESSIYDLLTRHQYVWDQVPPELKYNEVTGSQHIDPPQRYVLMTTYMDQNYNHFLLYRKLAKESRRMPEPLYRISRSLLATTLQVTSLSDQVYSMQRDMSWFILYYGLPAASILAVGLLKDSLHDPNDPSAPKAAIPRAETVQNLPAPALDGDPLDFYNFMNRVEDAGWTRDIWDFPMEI</sequence>
<dbReference type="GeneID" id="19266999"/>
<evidence type="ECO:0000313" key="7">
    <source>
        <dbReference type="Proteomes" id="UP000030651"/>
    </source>
</evidence>
<dbReference type="Proteomes" id="UP000030651">
    <property type="component" value="Unassembled WGS sequence"/>
</dbReference>
<dbReference type="Gene3D" id="4.10.240.10">
    <property type="entry name" value="Zn(2)-C6 fungal-type DNA-binding domain"/>
    <property type="match status" value="1"/>
</dbReference>
<gene>
    <name evidence="6" type="ORF">PFICI_01986</name>
</gene>
<name>W3XQ29_PESFW</name>
<keyword evidence="7" id="KW-1185">Reference proteome</keyword>
<feature type="compositionally biased region" description="Low complexity" evidence="4">
    <location>
        <begin position="102"/>
        <end position="116"/>
    </location>
</feature>
<comment type="subcellular location">
    <subcellularLocation>
        <location evidence="1">Nucleus</location>
    </subcellularLocation>
</comment>
<protein>
    <recommendedName>
        <fullName evidence="5">Zn(2)-C6 fungal-type domain-containing protein</fullName>
    </recommendedName>
</protein>
<dbReference type="PROSITE" id="PS00463">
    <property type="entry name" value="ZN2_CY6_FUNGAL_1"/>
    <property type="match status" value="1"/>
</dbReference>
<keyword evidence="3" id="KW-0539">Nucleus</keyword>
<dbReference type="CDD" id="cd00067">
    <property type="entry name" value="GAL4"/>
    <property type="match status" value="1"/>
</dbReference>
<dbReference type="SUPFAM" id="SSF57701">
    <property type="entry name" value="Zn2/Cys6 DNA-binding domain"/>
    <property type="match status" value="1"/>
</dbReference>
<dbReference type="CDD" id="cd12148">
    <property type="entry name" value="fungal_TF_MHR"/>
    <property type="match status" value="1"/>
</dbReference>
<feature type="region of interest" description="Disordered" evidence="4">
    <location>
        <begin position="59"/>
        <end position="82"/>
    </location>
</feature>
<feature type="domain" description="Zn(2)-C6 fungal-type" evidence="5">
    <location>
        <begin position="24"/>
        <end position="56"/>
    </location>
</feature>
<dbReference type="GO" id="GO:0008270">
    <property type="term" value="F:zinc ion binding"/>
    <property type="evidence" value="ECO:0007669"/>
    <property type="project" value="InterPro"/>
</dbReference>
<dbReference type="InterPro" id="IPR050613">
    <property type="entry name" value="Sec_Metabolite_Reg"/>
</dbReference>
<dbReference type="EMBL" id="KI912109">
    <property type="protein sequence ID" value="ETS88158.1"/>
    <property type="molecule type" value="Genomic_DNA"/>
</dbReference>
<dbReference type="PROSITE" id="PS50048">
    <property type="entry name" value="ZN2_CY6_FUNGAL_2"/>
    <property type="match status" value="1"/>
</dbReference>
<dbReference type="InParanoid" id="W3XQ29"/>
<evidence type="ECO:0000313" key="6">
    <source>
        <dbReference type="EMBL" id="ETS88158.1"/>
    </source>
</evidence>
<dbReference type="OrthoDB" id="4898680at2759"/>
<feature type="compositionally biased region" description="Basic and acidic residues" evidence="4">
    <location>
        <begin position="1"/>
        <end position="10"/>
    </location>
</feature>
<dbReference type="PANTHER" id="PTHR31001">
    <property type="entry name" value="UNCHARACTERIZED TRANSCRIPTIONAL REGULATORY PROTEIN"/>
    <property type="match status" value="1"/>
</dbReference>
<dbReference type="SMART" id="SM00906">
    <property type="entry name" value="Fungal_trans"/>
    <property type="match status" value="1"/>
</dbReference>
<dbReference type="GO" id="GO:0003677">
    <property type="term" value="F:DNA binding"/>
    <property type="evidence" value="ECO:0007669"/>
    <property type="project" value="InterPro"/>
</dbReference>
<accession>W3XQ29</accession>
<reference evidence="7" key="1">
    <citation type="journal article" date="2015" name="BMC Genomics">
        <title>Genomic and transcriptomic analysis of the endophytic fungus Pestalotiopsis fici reveals its lifestyle and high potential for synthesis of natural products.</title>
        <authorList>
            <person name="Wang X."/>
            <person name="Zhang X."/>
            <person name="Liu L."/>
            <person name="Xiang M."/>
            <person name="Wang W."/>
            <person name="Sun X."/>
            <person name="Che Y."/>
            <person name="Guo L."/>
            <person name="Liu G."/>
            <person name="Guo L."/>
            <person name="Wang C."/>
            <person name="Yin W.B."/>
            <person name="Stadler M."/>
            <person name="Zhang X."/>
            <person name="Liu X."/>
        </authorList>
    </citation>
    <scope>NUCLEOTIDE SEQUENCE [LARGE SCALE GENOMIC DNA]</scope>
    <source>
        <strain evidence="7">W106-1 / CGMCC3.15140</strain>
    </source>
</reference>
<dbReference type="STRING" id="1229662.W3XQ29"/>
<evidence type="ECO:0000259" key="5">
    <source>
        <dbReference type="PROSITE" id="PS50048"/>
    </source>
</evidence>
<dbReference type="KEGG" id="pfy:PFICI_01986"/>
<evidence type="ECO:0000256" key="4">
    <source>
        <dbReference type="SAM" id="MobiDB-lite"/>
    </source>
</evidence>
<dbReference type="RefSeq" id="XP_007828758.1">
    <property type="nucleotide sequence ID" value="XM_007830567.1"/>
</dbReference>
<dbReference type="InterPro" id="IPR007219">
    <property type="entry name" value="XnlR_reg_dom"/>
</dbReference>
<dbReference type="AlphaFoldDB" id="W3XQ29"/>
<dbReference type="HOGENOM" id="CLU_013296_0_0_1"/>
<keyword evidence="2" id="KW-0479">Metal-binding</keyword>
<feature type="region of interest" description="Disordered" evidence="4">
    <location>
        <begin position="98"/>
        <end position="117"/>
    </location>
</feature>
<dbReference type="GO" id="GO:0006351">
    <property type="term" value="P:DNA-templated transcription"/>
    <property type="evidence" value="ECO:0007669"/>
    <property type="project" value="InterPro"/>
</dbReference>